<keyword evidence="1" id="KW-0812">Transmembrane</keyword>
<dbReference type="Pfam" id="PF14296">
    <property type="entry name" value="O-ag_pol_Wzy"/>
    <property type="match status" value="1"/>
</dbReference>
<proteinExistence type="predicted"/>
<organism evidence="2 3">
    <name type="scientific">Virgibacillus tibetensis</name>
    <dbReference type="NCBI Taxonomy" id="3042313"/>
    <lineage>
        <taxon>Bacteria</taxon>
        <taxon>Bacillati</taxon>
        <taxon>Bacillota</taxon>
        <taxon>Bacilli</taxon>
        <taxon>Bacillales</taxon>
        <taxon>Bacillaceae</taxon>
        <taxon>Virgibacillus</taxon>
    </lineage>
</organism>
<feature type="transmembrane region" description="Helical" evidence="1">
    <location>
        <begin position="187"/>
        <end position="204"/>
    </location>
</feature>
<keyword evidence="1" id="KW-1133">Transmembrane helix</keyword>
<feature type="transmembrane region" description="Helical" evidence="1">
    <location>
        <begin position="237"/>
        <end position="254"/>
    </location>
</feature>
<dbReference type="Proteomes" id="UP001335737">
    <property type="component" value="Unassembled WGS sequence"/>
</dbReference>
<dbReference type="EMBL" id="JARZFX010000001">
    <property type="protein sequence ID" value="MEC5422133.1"/>
    <property type="molecule type" value="Genomic_DNA"/>
</dbReference>
<feature type="transmembrane region" description="Helical" evidence="1">
    <location>
        <begin position="307"/>
        <end position="328"/>
    </location>
</feature>
<gene>
    <name evidence="2" type="ORF">QGM71_01325</name>
</gene>
<accession>A0ABU6KAL9</accession>
<feature type="transmembrane region" description="Helical" evidence="1">
    <location>
        <begin position="79"/>
        <end position="97"/>
    </location>
</feature>
<protein>
    <submittedName>
        <fullName evidence="2">O-antigen polymerase</fullName>
    </submittedName>
</protein>
<dbReference type="InterPro" id="IPR029468">
    <property type="entry name" value="O-ag_pol_Wzy"/>
</dbReference>
<evidence type="ECO:0000256" key="1">
    <source>
        <dbReference type="SAM" id="Phobius"/>
    </source>
</evidence>
<feature type="transmembrane region" description="Helical" evidence="1">
    <location>
        <begin position="391"/>
        <end position="409"/>
    </location>
</feature>
<feature type="transmembrane region" description="Helical" evidence="1">
    <location>
        <begin position="210"/>
        <end position="225"/>
    </location>
</feature>
<sequence>MKPLLSLIFIITPILLLLITLYLRINVKDNYLFWLFFTIFSSLFYFIPAINYGSSGFDFIQLDSSAAGYIHDVESVIKVYLFQTLFYFMFLIGYKMLRSNKVKNTDNNVLISHVNSIVLISSVLSLLGTIGAIYFSGMSIQQLISSSRFDYWETKSTIPHLFSSYLQTTLVVSAFLFPFVKKKSLKFITLISLFALFYVEMMIFGSRSTFLAVGAAFAFGTINYMKSTNKKIKFGRVIFVGLSLLHLMVVWQYVRYNSSSFLSLSDWLFAIFNFKEAYSISLFSGDLNYFFGASVAAFNAVPSTHDFLYGSTYFRLFLFFLPSSIVLFKPEETQRIFASIINPQQYSIGATFPPSFIGDSYINFGFFGIVIGLLLGLLLKTWQIILNNPLSINKITVGSAGFLFLFLFIRGTFNGLYNMIFIWIFLIGFIFVLRVLNKKTSSKNSAILNKTPI</sequence>
<feature type="transmembrane region" description="Helical" evidence="1">
    <location>
        <begin position="361"/>
        <end position="379"/>
    </location>
</feature>
<feature type="transmembrane region" description="Helical" evidence="1">
    <location>
        <begin position="6"/>
        <end position="25"/>
    </location>
</feature>
<evidence type="ECO:0000313" key="3">
    <source>
        <dbReference type="Proteomes" id="UP001335737"/>
    </source>
</evidence>
<name>A0ABU6KAL9_9BACI</name>
<evidence type="ECO:0000313" key="2">
    <source>
        <dbReference type="EMBL" id="MEC5422133.1"/>
    </source>
</evidence>
<comment type="caution">
    <text evidence="2">The sequence shown here is derived from an EMBL/GenBank/DDBJ whole genome shotgun (WGS) entry which is preliminary data.</text>
</comment>
<keyword evidence="3" id="KW-1185">Reference proteome</keyword>
<keyword evidence="1" id="KW-0472">Membrane</keyword>
<feature type="transmembrane region" description="Helical" evidence="1">
    <location>
        <begin position="157"/>
        <end position="180"/>
    </location>
</feature>
<feature type="transmembrane region" description="Helical" evidence="1">
    <location>
        <begin position="117"/>
        <end position="137"/>
    </location>
</feature>
<dbReference type="NCBIfam" id="TIGR04370">
    <property type="entry name" value="glyco_rpt_poly"/>
    <property type="match status" value="1"/>
</dbReference>
<feature type="transmembrane region" description="Helical" evidence="1">
    <location>
        <begin position="32"/>
        <end position="50"/>
    </location>
</feature>
<dbReference type="RefSeq" id="WP_327606392.1">
    <property type="nucleotide sequence ID" value="NZ_JARZFX010000001.1"/>
</dbReference>
<feature type="transmembrane region" description="Helical" evidence="1">
    <location>
        <begin position="277"/>
        <end position="300"/>
    </location>
</feature>
<reference evidence="2 3" key="1">
    <citation type="journal article" date="2024" name="Int. J. Syst. Evol. Microbiol.">
        <title>Virgibacillus tibetensis sp. nov., isolated from salt lake on the Tibetan Plateau of China.</title>
        <authorList>
            <person name="Phurbu D."/>
            <person name="Liu Z.-X."/>
            <person name="Wang R."/>
            <person name="Zheng Y.-Y."/>
            <person name="Liu H.-C."/>
            <person name="Zhou Y.-G."/>
            <person name="Yu Y.-J."/>
            <person name="Li A.-H."/>
        </authorList>
    </citation>
    <scope>NUCLEOTIDE SEQUENCE [LARGE SCALE GENOMIC DNA]</scope>
    <source>
        <strain evidence="2 3">C22-A2</strain>
    </source>
</reference>
<feature type="transmembrane region" description="Helical" evidence="1">
    <location>
        <begin position="415"/>
        <end position="436"/>
    </location>
</feature>